<dbReference type="PANTHER" id="PTHR46648">
    <property type="entry name" value="HIT FAMILY PROTEIN 1"/>
    <property type="match status" value="1"/>
</dbReference>
<keyword evidence="3" id="KW-0378">Hydrolase</keyword>
<feature type="domain" description="HIT" evidence="2">
    <location>
        <begin position="8"/>
        <end position="114"/>
    </location>
</feature>
<dbReference type="EMBL" id="JAGIKZ010000014">
    <property type="protein sequence ID" value="MBP2242024.1"/>
    <property type="molecule type" value="Genomic_DNA"/>
</dbReference>
<organism evidence="3 4">
    <name type="scientific">Cytobacillus eiseniae</name>
    <dbReference type="NCBI Taxonomy" id="762947"/>
    <lineage>
        <taxon>Bacteria</taxon>
        <taxon>Bacillati</taxon>
        <taxon>Bacillota</taxon>
        <taxon>Bacilli</taxon>
        <taxon>Bacillales</taxon>
        <taxon>Bacillaceae</taxon>
        <taxon>Cytobacillus</taxon>
    </lineage>
</organism>
<dbReference type="PANTHER" id="PTHR46648:SF1">
    <property type="entry name" value="ADENOSINE 5'-MONOPHOSPHORAMIDASE HNT1"/>
    <property type="match status" value="1"/>
</dbReference>
<accession>A0ABS4RIA5</accession>
<gene>
    <name evidence="3" type="ORF">J2Z40_002597</name>
</gene>
<evidence type="ECO:0000313" key="3">
    <source>
        <dbReference type="EMBL" id="MBP2242024.1"/>
    </source>
</evidence>
<dbReference type="Pfam" id="PF01230">
    <property type="entry name" value="HIT"/>
    <property type="match status" value="1"/>
</dbReference>
<dbReference type="Gene3D" id="3.30.428.10">
    <property type="entry name" value="HIT-like"/>
    <property type="match status" value="1"/>
</dbReference>
<dbReference type="InterPro" id="IPR011146">
    <property type="entry name" value="HIT-like"/>
</dbReference>
<evidence type="ECO:0000259" key="2">
    <source>
        <dbReference type="PROSITE" id="PS51084"/>
    </source>
</evidence>
<comment type="caution">
    <text evidence="3">The sequence shown here is derived from an EMBL/GenBank/DDBJ whole genome shotgun (WGS) entry which is preliminary data.</text>
</comment>
<dbReference type="GO" id="GO:0016787">
    <property type="term" value="F:hydrolase activity"/>
    <property type="evidence" value="ECO:0007669"/>
    <property type="project" value="UniProtKB-KW"/>
</dbReference>
<sequence length="149" mass="16949">MNGIKTCLGCNLANKISPVNIVYENDFVCCILDHDPFNEGHIMILPKEHFEDVDELDVDTANAIIQAARLLSKVVKQLYNPDGITICQNGGVFSELSHFHMHVVPRYKHQSFAKFYLDEPLDNDSYKRRNGSGNKENYFIFCQIAALLL</sequence>
<evidence type="ECO:0000256" key="1">
    <source>
        <dbReference type="PROSITE-ProRule" id="PRU00464"/>
    </source>
</evidence>
<reference evidence="3 4" key="1">
    <citation type="submission" date="2021-03" db="EMBL/GenBank/DDBJ databases">
        <title>Genomic Encyclopedia of Type Strains, Phase IV (KMG-IV): sequencing the most valuable type-strain genomes for metagenomic binning, comparative biology and taxonomic classification.</title>
        <authorList>
            <person name="Goeker M."/>
        </authorList>
    </citation>
    <scope>NUCLEOTIDE SEQUENCE [LARGE SCALE GENOMIC DNA]</scope>
    <source>
        <strain evidence="3 4">DSM 26675</strain>
    </source>
</reference>
<dbReference type="SUPFAM" id="SSF54197">
    <property type="entry name" value="HIT-like"/>
    <property type="match status" value="1"/>
</dbReference>
<dbReference type="PROSITE" id="PS51084">
    <property type="entry name" value="HIT_2"/>
    <property type="match status" value="1"/>
</dbReference>
<feature type="short sequence motif" description="Histidine triad motif" evidence="1">
    <location>
        <begin position="98"/>
        <end position="102"/>
    </location>
</feature>
<dbReference type="Proteomes" id="UP001519293">
    <property type="component" value="Unassembled WGS sequence"/>
</dbReference>
<name>A0ABS4RIA5_9BACI</name>
<dbReference type="InterPro" id="IPR001310">
    <property type="entry name" value="Histidine_triad_HIT"/>
</dbReference>
<dbReference type="PRINTS" id="PR00332">
    <property type="entry name" value="HISTRIAD"/>
</dbReference>
<dbReference type="RefSeq" id="WP_066397707.1">
    <property type="nucleotide sequence ID" value="NZ_JAGIKZ010000014.1"/>
</dbReference>
<proteinExistence type="predicted"/>
<protein>
    <submittedName>
        <fullName evidence="3">Diadenosine tetraphosphate (Ap4A) HIT family hydrolase</fullName>
    </submittedName>
</protein>
<evidence type="ECO:0000313" key="4">
    <source>
        <dbReference type="Proteomes" id="UP001519293"/>
    </source>
</evidence>
<keyword evidence="4" id="KW-1185">Reference proteome</keyword>
<dbReference type="InterPro" id="IPR036265">
    <property type="entry name" value="HIT-like_sf"/>
</dbReference>